<keyword evidence="2" id="KW-1185">Reference proteome</keyword>
<gene>
    <name evidence="1" type="ORF">L1987_69876</name>
</gene>
<comment type="caution">
    <text evidence="1">The sequence shown here is derived from an EMBL/GenBank/DDBJ whole genome shotgun (WGS) entry which is preliminary data.</text>
</comment>
<dbReference type="EMBL" id="CM042040">
    <property type="protein sequence ID" value="KAI3717937.1"/>
    <property type="molecule type" value="Genomic_DNA"/>
</dbReference>
<dbReference type="Proteomes" id="UP001056120">
    <property type="component" value="Linkage Group LG23"/>
</dbReference>
<name>A0ACB9B639_9ASTR</name>
<evidence type="ECO:0000313" key="1">
    <source>
        <dbReference type="EMBL" id="KAI3717937.1"/>
    </source>
</evidence>
<reference evidence="2" key="1">
    <citation type="journal article" date="2022" name="Mol. Ecol. Resour.">
        <title>The genomes of chicory, endive, great burdock and yacon provide insights into Asteraceae palaeo-polyploidization history and plant inulin production.</title>
        <authorList>
            <person name="Fan W."/>
            <person name="Wang S."/>
            <person name="Wang H."/>
            <person name="Wang A."/>
            <person name="Jiang F."/>
            <person name="Liu H."/>
            <person name="Zhao H."/>
            <person name="Xu D."/>
            <person name="Zhang Y."/>
        </authorList>
    </citation>
    <scope>NUCLEOTIDE SEQUENCE [LARGE SCALE GENOMIC DNA]</scope>
    <source>
        <strain evidence="2">cv. Yunnan</strain>
    </source>
</reference>
<reference evidence="1 2" key="2">
    <citation type="journal article" date="2022" name="Mol. Ecol. Resour.">
        <title>The genomes of chicory, endive, great burdock and yacon provide insights into Asteraceae paleo-polyploidization history and plant inulin production.</title>
        <authorList>
            <person name="Fan W."/>
            <person name="Wang S."/>
            <person name="Wang H."/>
            <person name="Wang A."/>
            <person name="Jiang F."/>
            <person name="Liu H."/>
            <person name="Zhao H."/>
            <person name="Xu D."/>
            <person name="Zhang Y."/>
        </authorList>
    </citation>
    <scope>NUCLEOTIDE SEQUENCE [LARGE SCALE GENOMIC DNA]</scope>
    <source>
        <strain evidence="2">cv. Yunnan</strain>
        <tissue evidence="1">Leaves</tissue>
    </source>
</reference>
<evidence type="ECO:0000313" key="2">
    <source>
        <dbReference type="Proteomes" id="UP001056120"/>
    </source>
</evidence>
<accession>A0ACB9B639</accession>
<protein>
    <submittedName>
        <fullName evidence="1">Uncharacterized protein</fullName>
    </submittedName>
</protein>
<sequence length="175" mass="21017">MSMDKQLFNIILLLNFIDVQTLNTPIRVLIASCYYRKEGQETQKELQRRDLKQELEERERRHFSSKHKGYNGSRTEVEDRIFPRIADADDVYEVDKSDDDRLTSSMDNTTIVLGWIIVVLINKKKFDDDDDDEALMAELEIIRKERAEEKRRQDREEREQELKLKKVKQYEETRC</sequence>
<proteinExistence type="predicted"/>
<organism evidence="1 2">
    <name type="scientific">Smallanthus sonchifolius</name>
    <dbReference type="NCBI Taxonomy" id="185202"/>
    <lineage>
        <taxon>Eukaryota</taxon>
        <taxon>Viridiplantae</taxon>
        <taxon>Streptophyta</taxon>
        <taxon>Embryophyta</taxon>
        <taxon>Tracheophyta</taxon>
        <taxon>Spermatophyta</taxon>
        <taxon>Magnoliopsida</taxon>
        <taxon>eudicotyledons</taxon>
        <taxon>Gunneridae</taxon>
        <taxon>Pentapetalae</taxon>
        <taxon>asterids</taxon>
        <taxon>campanulids</taxon>
        <taxon>Asterales</taxon>
        <taxon>Asteraceae</taxon>
        <taxon>Asteroideae</taxon>
        <taxon>Heliantheae alliance</taxon>
        <taxon>Millerieae</taxon>
        <taxon>Smallanthus</taxon>
    </lineage>
</organism>